<dbReference type="STRING" id="177199.A0A420YMX4"/>
<dbReference type="EMBL" id="QVQW01000002">
    <property type="protein sequence ID" value="RKU49239.1"/>
    <property type="molecule type" value="Genomic_DNA"/>
</dbReference>
<name>A0A420YMX4_9PEZI</name>
<protein>
    <recommendedName>
        <fullName evidence="2">DUF6594 domain-containing protein</fullName>
    </recommendedName>
</protein>
<reference evidence="3 4" key="1">
    <citation type="submission" date="2018-08" db="EMBL/GenBank/DDBJ databases">
        <title>Draft genome of the lignicolous fungus Coniochaeta pulveracea.</title>
        <authorList>
            <person name="Borstlap C.J."/>
            <person name="De Witt R.N."/>
            <person name="Botha A."/>
            <person name="Volschenk H."/>
        </authorList>
    </citation>
    <scope>NUCLEOTIDE SEQUENCE [LARGE SCALE GENOMIC DNA]</scope>
    <source>
        <strain evidence="3 4">CAB683</strain>
    </source>
</reference>
<dbReference type="AlphaFoldDB" id="A0A420YMX4"/>
<feature type="transmembrane region" description="Helical" evidence="1">
    <location>
        <begin position="214"/>
        <end position="233"/>
    </location>
</feature>
<organism evidence="3 4">
    <name type="scientific">Coniochaeta pulveracea</name>
    <dbReference type="NCBI Taxonomy" id="177199"/>
    <lineage>
        <taxon>Eukaryota</taxon>
        <taxon>Fungi</taxon>
        <taxon>Dikarya</taxon>
        <taxon>Ascomycota</taxon>
        <taxon>Pezizomycotina</taxon>
        <taxon>Sordariomycetes</taxon>
        <taxon>Sordariomycetidae</taxon>
        <taxon>Coniochaetales</taxon>
        <taxon>Coniochaetaceae</taxon>
        <taxon>Coniochaeta</taxon>
    </lineage>
</organism>
<keyword evidence="1" id="KW-0812">Transmembrane</keyword>
<proteinExistence type="predicted"/>
<dbReference type="InterPro" id="IPR046529">
    <property type="entry name" value="DUF6594"/>
</dbReference>
<keyword evidence="4" id="KW-1185">Reference proteome</keyword>
<dbReference type="OrthoDB" id="3546297at2759"/>
<evidence type="ECO:0000256" key="1">
    <source>
        <dbReference type="SAM" id="Phobius"/>
    </source>
</evidence>
<feature type="transmembrane region" description="Helical" evidence="1">
    <location>
        <begin position="269"/>
        <end position="288"/>
    </location>
</feature>
<keyword evidence="1" id="KW-0472">Membrane</keyword>
<evidence type="ECO:0000259" key="2">
    <source>
        <dbReference type="Pfam" id="PF20237"/>
    </source>
</evidence>
<evidence type="ECO:0000313" key="3">
    <source>
        <dbReference type="EMBL" id="RKU49239.1"/>
    </source>
</evidence>
<feature type="transmembrane region" description="Helical" evidence="1">
    <location>
        <begin position="245"/>
        <end position="262"/>
    </location>
</feature>
<evidence type="ECO:0000313" key="4">
    <source>
        <dbReference type="Proteomes" id="UP000275385"/>
    </source>
</evidence>
<feature type="domain" description="DUF6594" evidence="2">
    <location>
        <begin position="66"/>
        <end position="281"/>
    </location>
</feature>
<gene>
    <name evidence="3" type="ORF">DL546_009598</name>
</gene>
<dbReference type="Proteomes" id="UP000275385">
    <property type="component" value="Unassembled WGS sequence"/>
</dbReference>
<keyword evidence="1" id="KW-1133">Transmembrane helix</keyword>
<accession>A0A420YMX4</accession>
<sequence length="293" mass="32806">MTPSSHTSIEFDEIDIGVASKTLASDMEQDEKRTSQSKDTRYPDQDIVRYVTESLYREDEFSFLRLEFLQRLNIVNHEVALVRMKSQLRATAQASPAQLHKLAVALRDYTTAIRDYHFIHQHTTHLEKPASLDRKLLLKAYFMQPTDDNDPYEDTYVLLSPSHRATSSLDSLRAFLLRNLPVQFTYTASEKQRRRNDYREGKPPQNLSPAVDGVVRFAISFVGGAFVVVPMLIMSFDQSDVKSLITVSASVTLFGLIVSLCIRVSSIETLVATATYAAVLVVFVGSTSGTGSG</sequence>
<dbReference type="Pfam" id="PF20237">
    <property type="entry name" value="DUF6594"/>
    <property type="match status" value="1"/>
</dbReference>
<comment type="caution">
    <text evidence="3">The sequence shown here is derived from an EMBL/GenBank/DDBJ whole genome shotgun (WGS) entry which is preliminary data.</text>
</comment>